<dbReference type="Pfam" id="PF00515">
    <property type="entry name" value="TPR_1"/>
    <property type="match status" value="1"/>
</dbReference>
<dbReference type="EMBL" id="MLAK01000560">
    <property type="protein sequence ID" value="OHT12569.1"/>
    <property type="molecule type" value="Genomic_DNA"/>
</dbReference>
<dbReference type="OrthoDB" id="2423701at2759"/>
<dbReference type="SUPFAM" id="SSF48452">
    <property type="entry name" value="TPR-like"/>
    <property type="match status" value="2"/>
</dbReference>
<dbReference type="RefSeq" id="XP_068365705.1">
    <property type="nucleotide sequence ID" value="XM_068491384.1"/>
</dbReference>
<protein>
    <recommendedName>
        <fullName evidence="6">TPR Domain containing protein</fullName>
    </recommendedName>
</protein>
<evidence type="ECO:0000256" key="2">
    <source>
        <dbReference type="ARBA" id="ARBA00022803"/>
    </source>
</evidence>
<feature type="repeat" description="TPR" evidence="3">
    <location>
        <begin position="7"/>
        <end position="40"/>
    </location>
</feature>
<keyword evidence="2 3" id="KW-0802">TPR repeat</keyword>
<dbReference type="InterPro" id="IPR011990">
    <property type="entry name" value="TPR-like_helical_dom_sf"/>
</dbReference>
<dbReference type="SMART" id="SM00028">
    <property type="entry name" value="TPR"/>
    <property type="match status" value="5"/>
</dbReference>
<dbReference type="Proteomes" id="UP000179807">
    <property type="component" value="Unassembled WGS sequence"/>
</dbReference>
<dbReference type="InterPro" id="IPR019734">
    <property type="entry name" value="TPR_rpt"/>
</dbReference>
<dbReference type="PROSITE" id="PS50005">
    <property type="entry name" value="TPR"/>
    <property type="match status" value="4"/>
</dbReference>
<evidence type="ECO:0000313" key="4">
    <source>
        <dbReference type="EMBL" id="OHT12569.1"/>
    </source>
</evidence>
<comment type="caution">
    <text evidence="4">The sequence shown here is derived from an EMBL/GenBank/DDBJ whole genome shotgun (WGS) entry which is preliminary data.</text>
</comment>
<accession>A0A1J4KMN7</accession>
<feature type="repeat" description="TPR" evidence="3">
    <location>
        <begin position="75"/>
        <end position="108"/>
    </location>
</feature>
<dbReference type="Gene3D" id="1.25.40.10">
    <property type="entry name" value="Tetratricopeptide repeat domain"/>
    <property type="match status" value="2"/>
</dbReference>
<dbReference type="PROSITE" id="PS50293">
    <property type="entry name" value="TPR_REGION"/>
    <property type="match status" value="1"/>
</dbReference>
<sequence length="421" mass="48052">MTSKSQAEAYKRQGNDAYHNGNFKDAITFYSQAIALDPTNSTYYSNRSGAYTASVQYVEAECDAYATIRLKPEWVKGYTRLGNALIGEHRYDDAIYALKLAQKIDPKDPKIEDDIKVAQAQASKNKNQPIFFGVPLIFKIVENKKYQQLIETPKILSILRKIQESPESAPEFAQDPVIADLIQHSFQVMHSLDFFDVDPPNTQDGIYSYRHSNQTIIKESEKNQKLKNKAKNEDKIAAYEFNNEGEKLYAKGEYGSAIQKYSYAINANPDNALYYLNRAAGFKALDLPMQALADINKAINYQPNVISTYLKRASCYLDLGEYIKAYECYEEVLSLSQKNEEAIQRMDYIIDKMHEHIKNIDSSFMTFIGASDLKNALQTIHKMKSIKRIAEESMNKEEIETFMKNPIFRSSLNALIQNGIL</sequence>
<evidence type="ECO:0000256" key="1">
    <source>
        <dbReference type="ARBA" id="ARBA00022737"/>
    </source>
</evidence>
<gene>
    <name evidence="4" type="ORF">TRFO_03571</name>
</gene>
<evidence type="ECO:0000313" key="5">
    <source>
        <dbReference type="Proteomes" id="UP000179807"/>
    </source>
</evidence>
<dbReference type="AlphaFoldDB" id="A0A1J4KMN7"/>
<proteinExistence type="predicted"/>
<dbReference type="Pfam" id="PF13181">
    <property type="entry name" value="TPR_8"/>
    <property type="match status" value="1"/>
</dbReference>
<dbReference type="GO" id="GO:0051879">
    <property type="term" value="F:Hsp90 protein binding"/>
    <property type="evidence" value="ECO:0007669"/>
    <property type="project" value="TreeGrafter"/>
</dbReference>
<feature type="repeat" description="TPR" evidence="3">
    <location>
        <begin position="238"/>
        <end position="271"/>
    </location>
</feature>
<dbReference type="VEuPathDB" id="TrichDB:TRFO_03571"/>
<keyword evidence="1" id="KW-0677">Repeat</keyword>
<organism evidence="4 5">
    <name type="scientific">Tritrichomonas foetus</name>
    <dbReference type="NCBI Taxonomy" id="1144522"/>
    <lineage>
        <taxon>Eukaryota</taxon>
        <taxon>Metamonada</taxon>
        <taxon>Parabasalia</taxon>
        <taxon>Tritrichomonadida</taxon>
        <taxon>Tritrichomonadidae</taxon>
        <taxon>Tritrichomonas</taxon>
    </lineage>
</organism>
<evidence type="ECO:0000256" key="3">
    <source>
        <dbReference type="PROSITE-ProRule" id="PRU00339"/>
    </source>
</evidence>
<reference evidence="4" key="1">
    <citation type="submission" date="2016-10" db="EMBL/GenBank/DDBJ databases">
        <authorList>
            <person name="Benchimol M."/>
            <person name="Almeida L.G."/>
            <person name="Vasconcelos A.T."/>
            <person name="Perreira-Neves A."/>
            <person name="Rosa I.A."/>
            <person name="Tasca T."/>
            <person name="Bogo M.R."/>
            <person name="de Souza W."/>
        </authorList>
    </citation>
    <scope>NUCLEOTIDE SEQUENCE [LARGE SCALE GENOMIC DNA]</scope>
    <source>
        <strain evidence="4">K</strain>
    </source>
</reference>
<evidence type="ECO:0008006" key="6">
    <source>
        <dbReference type="Google" id="ProtNLM"/>
    </source>
</evidence>
<dbReference type="PANTHER" id="PTHR22904">
    <property type="entry name" value="TPR REPEAT CONTAINING PROTEIN"/>
    <property type="match status" value="1"/>
</dbReference>
<name>A0A1J4KMN7_9EUKA</name>
<keyword evidence="5" id="KW-1185">Reference proteome</keyword>
<feature type="repeat" description="TPR" evidence="3">
    <location>
        <begin position="306"/>
        <end position="339"/>
    </location>
</feature>
<dbReference type="GeneID" id="94826088"/>
<dbReference type="PANTHER" id="PTHR22904:SF523">
    <property type="entry name" value="STRESS-INDUCED-PHOSPHOPROTEIN 1"/>
    <property type="match status" value="1"/>
</dbReference>